<dbReference type="EMBL" id="QGMG01000040">
    <property type="protein sequence ID" value="TVY58454.1"/>
    <property type="molecule type" value="Genomic_DNA"/>
</dbReference>
<keyword evidence="2" id="KW-0812">Transmembrane</keyword>
<protein>
    <recommendedName>
        <fullName evidence="3">DUF6594 domain-containing protein</fullName>
    </recommendedName>
</protein>
<dbReference type="InterPro" id="IPR046529">
    <property type="entry name" value="DUF6594"/>
</dbReference>
<dbReference type="AlphaFoldDB" id="A0A7D8UUJ1"/>
<evidence type="ECO:0000259" key="3">
    <source>
        <dbReference type="Pfam" id="PF20237"/>
    </source>
</evidence>
<keyword evidence="5" id="KW-1185">Reference proteome</keyword>
<dbReference type="Proteomes" id="UP000481288">
    <property type="component" value="Unassembled WGS sequence"/>
</dbReference>
<evidence type="ECO:0000313" key="4">
    <source>
        <dbReference type="EMBL" id="TVY58454.1"/>
    </source>
</evidence>
<evidence type="ECO:0000313" key="5">
    <source>
        <dbReference type="Proteomes" id="UP000481288"/>
    </source>
</evidence>
<keyword evidence="2" id="KW-0472">Membrane</keyword>
<comment type="caution">
    <text evidence="4">The sequence shown here is derived from an EMBL/GenBank/DDBJ whole genome shotgun (WGS) entry which is preliminary data.</text>
</comment>
<feature type="transmembrane region" description="Helical" evidence="2">
    <location>
        <begin position="226"/>
        <end position="249"/>
    </location>
</feature>
<dbReference type="PANTHER" id="PTHR34502">
    <property type="entry name" value="DUF6594 DOMAIN-CONTAINING PROTEIN-RELATED"/>
    <property type="match status" value="1"/>
</dbReference>
<feature type="region of interest" description="Disordered" evidence="1">
    <location>
        <begin position="1"/>
        <end position="21"/>
    </location>
</feature>
<proteinExistence type="predicted"/>
<reference evidence="4 5" key="1">
    <citation type="submission" date="2018-05" db="EMBL/GenBank/DDBJ databases">
        <title>Whole genome sequencing for identification of molecular markers to develop diagnostic detection tools for the regulated plant pathogen Lachnellula willkommii.</title>
        <authorList>
            <person name="Giroux E."/>
            <person name="Bilodeau G."/>
        </authorList>
    </citation>
    <scope>NUCLEOTIDE SEQUENCE [LARGE SCALE GENOMIC DNA]</scope>
    <source>
        <strain evidence="4 5">CBS 625.97</strain>
    </source>
</reference>
<dbReference type="Pfam" id="PF20237">
    <property type="entry name" value="DUF6594"/>
    <property type="match status" value="1"/>
</dbReference>
<accession>A0A7D8UUJ1</accession>
<feature type="transmembrane region" description="Helical" evidence="2">
    <location>
        <begin position="255"/>
        <end position="275"/>
    </location>
</feature>
<gene>
    <name evidence="4" type="ORF">LCER1_G001709</name>
</gene>
<dbReference type="OrthoDB" id="3546297at2759"/>
<organism evidence="4 5">
    <name type="scientific">Lachnellula cervina</name>
    <dbReference type="NCBI Taxonomy" id="1316786"/>
    <lineage>
        <taxon>Eukaryota</taxon>
        <taxon>Fungi</taxon>
        <taxon>Dikarya</taxon>
        <taxon>Ascomycota</taxon>
        <taxon>Pezizomycotina</taxon>
        <taxon>Leotiomycetes</taxon>
        <taxon>Helotiales</taxon>
        <taxon>Lachnaceae</taxon>
        <taxon>Lachnellula</taxon>
    </lineage>
</organism>
<evidence type="ECO:0000256" key="1">
    <source>
        <dbReference type="SAM" id="MobiDB-lite"/>
    </source>
</evidence>
<evidence type="ECO:0000256" key="2">
    <source>
        <dbReference type="SAM" id="Phobius"/>
    </source>
</evidence>
<name>A0A7D8UUJ1_9HELO</name>
<sequence length="307" mass="35132">MNTKTNASILNESAQSSPGLCQQGLQDNENRLLGREFRSHWRTATNDSELSLFCFRRFRTAHLLNLRFLENEITRVDHEIYQAGLQVEIDPESEDKLWLRNATKDANVLPIEDIITRTRLQELRALLKEYDDTIISFNKVMNLQTIALSDSNWLSSLRTDINQKETFKTRLLRLDLPPSTQRDPIRHLLHRWLRKLWFERQVKTPNPEATTPNFQRYRNSIRIADILARLVFALSAGAFMIGPLVVLSYQMSLQSHLATVSICILMFSFVLSLVSQASNQETVMAVAAYAAVLVVFVASAPTNTPSQ</sequence>
<feature type="transmembrane region" description="Helical" evidence="2">
    <location>
        <begin position="282"/>
        <end position="300"/>
    </location>
</feature>
<dbReference type="PANTHER" id="PTHR34502:SF4">
    <property type="entry name" value="DUF6594 DOMAIN-CONTAINING PROTEIN"/>
    <property type="match status" value="1"/>
</dbReference>
<keyword evidence="2" id="KW-1133">Transmembrane helix</keyword>
<feature type="domain" description="DUF6594" evidence="3">
    <location>
        <begin position="49"/>
        <end position="294"/>
    </location>
</feature>